<feature type="region of interest" description="Disordered" evidence="1">
    <location>
        <begin position="1"/>
        <end position="24"/>
    </location>
</feature>
<sequence length="91" mass="9810">MDQGEPSLLNIPDPQIIEGGGTEGEYSVSSVSLELISKIMEEKWSIQSVMHIRPEGHQGSGDITSFMAPSRSSIWGSKTVLGPNQKPQTSP</sequence>
<organism evidence="2 3">
    <name type="scientific">Austropuccinia psidii MF-1</name>
    <dbReference type="NCBI Taxonomy" id="1389203"/>
    <lineage>
        <taxon>Eukaryota</taxon>
        <taxon>Fungi</taxon>
        <taxon>Dikarya</taxon>
        <taxon>Basidiomycota</taxon>
        <taxon>Pucciniomycotina</taxon>
        <taxon>Pucciniomycetes</taxon>
        <taxon>Pucciniales</taxon>
        <taxon>Sphaerophragmiaceae</taxon>
        <taxon>Austropuccinia</taxon>
    </lineage>
</organism>
<dbReference type="AlphaFoldDB" id="A0A9Q3DBS0"/>
<evidence type="ECO:0000256" key="1">
    <source>
        <dbReference type="SAM" id="MobiDB-lite"/>
    </source>
</evidence>
<comment type="caution">
    <text evidence="2">The sequence shown here is derived from an EMBL/GenBank/DDBJ whole genome shotgun (WGS) entry which is preliminary data.</text>
</comment>
<gene>
    <name evidence="2" type="ORF">O181_039575</name>
</gene>
<evidence type="ECO:0000313" key="2">
    <source>
        <dbReference type="EMBL" id="MBW0499860.1"/>
    </source>
</evidence>
<name>A0A9Q3DBS0_9BASI</name>
<proteinExistence type="predicted"/>
<accession>A0A9Q3DBS0</accession>
<dbReference type="Proteomes" id="UP000765509">
    <property type="component" value="Unassembled WGS sequence"/>
</dbReference>
<dbReference type="EMBL" id="AVOT02015505">
    <property type="protein sequence ID" value="MBW0499860.1"/>
    <property type="molecule type" value="Genomic_DNA"/>
</dbReference>
<keyword evidence="3" id="KW-1185">Reference proteome</keyword>
<evidence type="ECO:0000313" key="3">
    <source>
        <dbReference type="Proteomes" id="UP000765509"/>
    </source>
</evidence>
<protein>
    <submittedName>
        <fullName evidence="2">Uncharacterized protein</fullName>
    </submittedName>
</protein>
<reference evidence="2" key="1">
    <citation type="submission" date="2021-03" db="EMBL/GenBank/DDBJ databases">
        <title>Draft genome sequence of rust myrtle Austropuccinia psidii MF-1, a brazilian biotype.</title>
        <authorList>
            <person name="Quecine M.C."/>
            <person name="Pachon D.M.R."/>
            <person name="Bonatelli M.L."/>
            <person name="Correr F.H."/>
            <person name="Franceschini L.M."/>
            <person name="Leite T.F."/>
            <person name="Margarido G.R.A."/>
            <person name="Almeida C.A."/>
            <person name="Ferrarezi J.A."/>
            <person name="Labate C.A."/>
        </authorList>
    </citation>
    <scope>NUCLEOTIDE SEQUENCE</scope>
    <source>
        <strain evidence="2">MF-1</strain>
    </source>
</reference>